<keyword evidence="2" id="KW-1185">Reference proteome</keyword>
<sequence length="91" mass="10069">MSFSIVQAAPQFTTPFARLSDRDDIYDIGDFQSIPGTCIDAGKLLALLRMKFGAGTYDMHIIQNSYCVAAPRKLSRVSHARPIHQLIANDV</sequence>
<proteinExistence type="predicted"/>
<protein>
    <submittedName>
        <fullName evidence="1">Uncharacterized protein</fullName>
    </submittedName>
</protein>
<organism evidence="1 2">
    <name type="scientific">Ampelomyces quisqualis</name>
    <name type="common">Powdery mildew agent</name>
    <dbReference type="NCBI Taxonomy" id="50730"/>
    <lineage>
        <taxon>Eukaryota</taxon>
        <taxon>Fungi</taxon>
        <taxon>Dikarya</taxon>
        <taxon>Ascomycota</taxon>
        <taxon>Pezizomycotina</taxon>
        <taxon>Dothideomycetes</taxon>
        <taxon>Pleosporomycetidae</taxon>
        <taxon>Pleosporales</taxon>
        <taxon>Pleosporineae</taxon>
        <taxon>Phaeosphaeriaceae</taxon>
        <taxon>Ampelomyces</taxon>
    </lineage>
</organism>
<evidence type="ECO:0000313" key="2">
    <source>
        <dbReference type="Proteomes" id="UP000800096"/>
    </source>
</evidence>
<name>A0A6A5QBV3_AMPQU</name>
<gene>
    <name evidence="1" type="ORF">BDU57DRAFT_344374</name>
</gene>
<dbReference type="AlphaFoldDB" id="A0A6A5QBV3"/>
<accession>A0A6A5QBV3</accession>
<reference evidence="1" key="1">
    <citation type="journal article" date="2020" name="Stud. Mycol.">
        <title>101 Dothideomycetes genomes: a test case for predicting lifestyles and emergence of pathogens.</title>
        <authorList>
            <person name="Haridas S."/>
            <person name="Albert R."/>
            <person name="Binder M."/>
            <person name="Bloem J."/>
            <person name="Labutti K."/>
            <person name="Salamov A."/>
            <person name="Andreopoulos B."/>
            <person name="Baker S."/>
            <person name="Barry K."/>
            <person name="Bills G."/>
            <person name="Bluhm B."/>
            <person name="Cannon C."/>
            <person name="Castanera R."/>
            <person name="Culley D."/>
            <person name="Daum C."/>
            <person name="Ezra D."/>
            <person name="Gonzalez J."/>
            <person name="Henrissat B."/>
            <person name="Kuo A."/>
            <person name="Liang C."/>
            <person name="Lipzen A."/>
            <person name="Lutzoni F."/>
            <person name="Magnuson J."/>
            <person name="Mondo S."/>
            <person name="Nolan M."/>
            <person name="Ohm R."/>
            <person name="Pangilinan J."/>
            <person name="Park H.-J."/>
            <person name="Ramirez L."/>
            <person name="Alfaro M."/>
            <person name="Sun H."/>
            <person name="Tritt A."/>
            <person name="Yoshinaga Y."/>
            <person name="Zwiers L.-H."/>
            <person name="Turgeon B."/>
            <person name="Goodwin S."/>
            <person name="Spatafora J."/>
            <person name="Crous P."/>
            <person name="Grigoriev I."/>
        </authorList>
    </citation>
    <scope>NUCLEOTIDE SEQUENCE</scope>
    <source>
        <strain evidence="1">HMLAC05119</strain>
    </source>
</reference>
<evidence type="ECO:0000313" key="1">
    <source>
        <dbReference type="EMBL" id="KAF1913081.1"/>
    </source>
</evidence>
<dbReference type="EMBL" id="ML979139">
    <property type="protein sequence ID" value="KAF1913081.1"/>
    <property type="molecule type" value="Genomic_DNA"/>
</dbReference>
<dbReference type="Proteomes" id="UP000800096">
    <property type="component" value="Unassembled WGS sequence"/>
</dbReference>
<dbReference type="OrthoDB" id="3761882at2759"/>